<dbReference type="NCBIfam" id="NF002316">
    <property type="entry name" value="PRK01242.1"/>
    <property type="match status" value="1"/>
</dbReference>
<gene>
    <name evidence="4" type="primary">rpl39e</name>
    <name evidence="5" type="ORF">IG193_04700</name>
</gene>
<dbReference type="InParanoid" id="A0A7L9FGM3"/>
<dbReference type="GO" id="GO:0006412">
    <property type="term" value="P:translation"/>
    <property type="evidence" value="ECO:0007669"/>
    <property type="project" value="UniProtKB-UniRule"/>
</dbReference>
<dbReference type="Pfam" id="PF00832">
    <property type="entry name" value="Ribosomal_L39"/>
    <property type="match status" value="1"/>
</dbReference>
<proteinExistence type="inferred from homology"/>
<protein>
    <recommendedName>
        <fullName evidence="4">Large ribosomal subunit protein eL39</fullName>
    </recommendedName>
</protein>
<dbReference type="InterPro" id="IPR023626">
    <property type="entry name" value="Ribosomal_eL39_dom_sf"/>
</dbReference>
<dbReference type="GeneID" id="59149170"/>
<dbReference type="HAMAP" id="MF_00629">
    <property type="entry name" value="Ribosomal_eL39"/>
    <property type="match status" value="1"/>
</dbReference>
<accession>A0A7L9FGM3</accession>
<evidence type="ECO:0000313" key="5">
    <source>
        <dbReference type="EMBL" id="QOJ78094.1"/>
    </source>
</evidence>
<sequence length="50" mass="6064">MAHNKPFGKKIRLIAATRENQQVPIWVIAKTLGRVRRKPRRNWRRSRMQL</sequence>
<dbReference type="KEGG" id="thel:IG193_04700"/>
<keyword evidence="3 4" id="KW-0687">Ribonucleoprotein</keyword>
<dbReference type="Proteomes" id="UP000594121">
    <property type="component" value="Chromosome"/>
</dbReference>
<evidence type="ECO:0000256" key="1">
    <source>
        <dbReference type="ARBA" id="ARBA00009339"/>
    </source>
</evidence>
<keyword evidence="2 4" id="KW-0689">Ribosomal protein</keyword>
<dbReference type="SUPFAM" id="SSF48662">
    <property type="entry name" value="Ribosomal protein L39e"/>
    <property type="match status" value="1"/>
</dbReference>
<dbReference type="FunCoup" id="A0A7L9FGM3">
    <property type="interactions" value="98"/>
</dbReference>
<keyword evidence="6" id="KW-1185">Reference proteome</keyword>
<dbReference type="GO" id="GO:1990904">
    <property type="term" value="C:ribonucleoprotein complex"/>
    <property type="evidence" value="ECO:0007669"/>
    <property type="project" value="UniProtKB-KW"/>
</dbReference>
<name>A0A7L9FGM3_9CREN</name>
<dbReference type="Gene3D" id="1.10.1620.10">
    <property type="entry name" value="Ribosomal protein L39e"/>
    <property type="match status" value="1"/>
</dbReference>
<evidence type="ECO:0000256" key="2">
    <source>
        <dbReference type="ARBA" id="ARBA00022980"/>
    </source>
</evidence>
<organism evidence="5 6">
    <name type="scientific">Infirmifilum lucidum</name>
    <dbReference type="NCBI Taxonomy" id="2776706"/>
    <lineage>
        <taxon>Archaea</taxon>
        <taxon>Thermoproteota</taxon>
        <taxon>Thermoprotei</taxon>
        <taxon>Thermofilales</taxon>
        <taxon>Thermofilaceae</taxon>
        <taxon>Infirmifilum</taxon>
    </lineage>
</organism>
<dbReference type="AlphaFoldDB" id="A0A7L9FGM3"/>
<evidence type="ECO:0000256" key="3">
    <source>
        <dbReference type="ARBA" id="ARBA00023274"/>
    </source>
</evidence>
<comment type="similarity">
    <text evidence="1 4">Belongs to the eukaryotic ribosomal protein eL39 family.</text>
</comment>
<evidence type="ECO:0000256" key="4">
    <source>
        <dbReference type="HAMAP-Rule" id="MF_00629"/>
    </source>
</evidence>
<dbReference type="GO" id="GO:0005840">
    <property type="term" value="C:ribosome"/>
    <property type="evidence" value="ECO:0007669"/>
    <property type="project" value="UniProtKB-KW"/>
</dbReference>
<dbReference type="InterPro" id="IPR000077">
    <property type="entry name" value="Ribosomal_eL39"/>
</dbReference>
<dbReference type="EMBL" id="CP062310">
    <property type="protein sequence ID" value="QOJ78094.1"/>
    <property type="molecule type" value="Genomic_DNA"/>
</dbReference>
<dbReference type="GO" id="GO:0003735">
    <property type="term" value="F:structural constituent of ribosome"/>
    <property type="evidence" value="ECO:0007669"/>
    <property type="project" value="InterPro"/>
</dbReference>
<evidence type="ECO:0000313" key="6">
    <source>
        <dbReference type="Proteomes" id="UP000594121"/>
    </source>
</evidence>
<dbReference type="RefSeq" id="WP_192818067.1">
    <property type="nucleotide sequence ID" value="NZ_CP062310.1"/>
</dbReference>
<reference evidence="5 6" key="1">
    <citation type="submission" date="2020-10" db="EMBL/GenBank/DDBJ databases">
        <title>Thermofilum lucidum 3507LT sp. nov. a novel member of Thermofilaceae family isolated from Chile hot spring, and proposal of description order Thermofilales.</title>
        <authorList>
            <person name="Zayulina K.S."/>
            <person name="Elcheninov A.G."/>
            <person name="Toshchakov S.V."/>
            <person name="Kublanov I.V."/>
        </authorList>
    </citation>
    <scope>NUCLEOTIDE SEQUENCE [LARGE SCALE GENOMIC DNA]</scope>
    <source>
        <strain evidence="5 6">3507LT</strain>
    </source>
</reference>